<protein>
    <recommendedName>
        <fullName evidence="3">Pyridine nucleotide-disulfide oxidoreductase domain-containing protein 2</fullName>
    </recommendedName>
</protein>
<feature type="domain" description="Amine oxidase" evidence="4">
    <location>
        <begin position="15"/>
        <end position="523"/>
    </location>
</feature>
<dbReference type="Gene3D" id="3.50.50.60">
    <property type="entry name" value="FAD/NAD(P)-binding domain"/>
    <property type="match status" value="2"/>
</dbReference>
<dbReference type="InterPro" id="IPR002937">
    <property type="entry name" value="Amino_oxidase"/>
</dbReference>
<dbReference type="InterPro" id="IPR036188">
    <property type="entry name" value="FAD/NAD-bd_sf"/>
</dbReference>
<evidence type="ECO:0000256" key="1">
    <source>
        <dbReference type="ARBA" id="ARBA00037217"/>
    </source>
</evidence>
<comment type="caution">
    <text evidence="5">The sequence shown here is derived from an EMBL/GenBank/DDBJ whole genome shotgun (WGS) entry which is preliminary data.</text>
</comment>
<dbReference type="AlphaFoldDB" id="A0A8J7DC71"/>
<evidence type="ECO:0000256" key="2">
    <source>
        <dbReference type="ARBA" id="ARBA00038825"/>
    </source>
</evidence>
<dbReference type="EMBL" id="JADEXS010000053">
    <property type="protein sequence ID" value="MBE9022020.1"/>
    <property type="molecule type" value="Genomic_DNA"/>
</dbReference>
<comment type="subunit">
    <text evidence="2">Interacts with COX5B; this interaction may contribute to localize PYROXD2 to the inner face of the inner mitochondrial membrane.</text>
</comment>
<evidence type="ECO:0000256" key="3">
    <source>
        <dbReference type="ARBA" id="ARBA00040298"/>
    </source>
</evidence>
<reference evidence="5" key="1">
    <citation type="submission" date="2020-10" db="EMBL/GenBank/DDBJ databases">
        <authorList>
            <person name="Castelo-Branco R."/>
            <person name="Eusebio N."/>
            <person name="Adriana R."/>
            <person name="Vieira A."/>
            <person name="Brugerolle De Fraissinette N."/>
            <person name="Rezende De Castro R."/>
            <person name="Schneider M.P."/>
            <person name="Vasconcelos V."/>
            <person name="Leao P.N."/>
        </authorList>
    </citation>
    <scope>NUCLEOTIDE SEQUENCE</scope>
    <source>
        <strain evidence="5">LEGE 12446</strain>
    </source>
</reference>
<comment type="function">
    <text evidence="1">Probable oxidoreductase that may play a role as regulator of mitochondrial function.</text>
</comment>
<proteinExistence type="predicted"/>
<dbReference type="RefSeq" id="WP_193914445.1">
    <property type="nucleotide sequence ID" value="NZ_JADEXS020000001.1"/>
</dbReference>
<gene>
    <name evidence="5" type="ORF">IQ276_05970</name>
</gene>
<dbReference type="Pfam" id="PF01593">
    <property type="entry name" value="Amino_oxidase"/>
    <property type="match status" value="1"/>
</dbReference>
<dbReference type="InterPro" id="IPR054679">
    <property type="entry name" value="CrtO-like"/>
</dbReference>
<dbReference type="Proteomes" id="UP000622533">
    <property type="component" value="Unassembled WGS sequence"/>
</dbReference>
<dbReference type="PANTHER" id="PTHR10668:SF103">
    <property type="entry name" value="PYRIDINE NUCLEOTIDE-DISULFIDE OXIDOREDUCTASE DOMAIN-CONTAINING PROTEIN 2"/>
    <property type="match status" value="1"/>
</dbReference>
<name>A0A8J7DC71_DESMC</name>
<sequence length="564" mass="61985">MQEYDVVLIGAGHNGLVCAAYLLKAGYSVLLLEKRSVPGGAATTEECLPQEAPGFKFNLCAIDHEFIHLGPVVEELELEKYGLHYLECDPVVFCPHPDGKYFLGHKSVEKTCAEIARYSDRDAKKYAEFTDYWQRALGAMIPMFNAPPKSIIDIVGNYDITKMKDLFSVIGSPNKTLDFIRNMLTSAEDLLNEWFDSEFLKAPLARLASELGAPPSQKTLAIGAIMMAMRHNPGMARPRGGTGALVQALVNLVTSKGGVILTDQHVEKVLIDDGKAVGVRVAGGKEYRAKHGVISNIDAQRLFLQMTDKSEVDGVEPDLYERLERRIVNNNETILKIDLALDEPLRFPNHDHKDEYLVGSILIADSVAHVEQAHSKCTLGEIPDADPSMYVVMPSYLDPTLAPAGKHTLWIEFFAPYQIAGAEGTGLKGTGWTDELKNKVADRVIDKLANYAPNVKNATIARRVESPAELGERLGAYKGNYYHVDMTLDQMVFFRPLPEIANYKTPIDNLFLTGAGTHPGGSISGMPGRNCARVFLQAKHPISQTLKDARDSIKSTVGSVFGII</sequence>
<evidence type="ECO:0000313" key="6">
    <source>
        <dbReference type="Proteomes" id="UP000622533"/>
    </source>
</evidence>
<dbReference type="GO" id="GO:0016491">
    <property type="term" value="F:oxidoreductase activity"/>
    <property type="evidence" value="ECO:0007669"/>
    <property type="project" value="InterPro"/>
</dbReference>
<accession>A0A8J7DC71</accession>
<evidence type="ECO:0000313" key="5">
    <source>
        <dbReference type="EMBL" id="MBE9022020.1"/>
    </source>
</evidence>
<dbReference type="SUPFAM" id="SSF51905">
    <property type="entry name" value="FAD/NAD(P)-binding domain"/>
    <property type="match status" value="1"/>
</dbReference>
<dbReference type="PRINTS" id="PR00419">
    <property type="entry name" value="ADXRDTASE"/>
</dbReference>
<evidence type="ECO:0000259" key="4">
    <source>
        <dbReference type="Pfam" id="PF01593"/>
    </source>
</evidence>
<dbReference type="GO" id="GO:0005829">
    <property type="term" value="C:cytosol"/>
    <property type="evidence" value="ECO:0007669"/>
    <property type="project" value="TreeGrafter"/>
</dbReference>
<organism evidence="5 6">
    <name type="scientific">Desmonostoc muscorum LEGE 12446</name>
    <dbReference type="NCBI Taxonomy" id="1828758"/>
    <lineage>
        <taxon>Bacteria</taxon>
        <taxon>Bacillati</taxon>
        <taxon>Cyanobacteriota</taxon>
        <taxon>Cyanophyceae</taxon>
        <taxon>Nostocales</taxon>
        <taxon>Nostocaceae</taxon>
        <taxon>Desmonostoc</taxon>
    </lineage>
</organism>
<dbReference type="PANTHER" id="PTHR10668">
    <property type="entry name" value="PHYTOENE DEHYDROGENASE"/>
    <property type="match status" value="1"/>
</dbReference>
<keyword evidence="6" id="KW-1185">Reference proteome</keyword>
<dbReference type="NCBIfam" id="NF045689">
    <property type="entry name" value="BCarotKetCrtO"/>
    <property type="match status" value="1"/>
</dbReference>